<dbReference type="AlphaFoldDB" id="A0A9P3PZG5"/>
<name>A0A9P3PZG5_LYOSH</name>
<dbReference type="OrthoDB" id="2796951at2759"/>
<evidence type="ECO:0000256" key="1">
    <source>
        <dbReference type="SAM" id="MobiDB-lite"/>
    </source>
</evidence>
<dbReference type="SUPFAM" id="SSF51445">
    <property type="entry name" value="(Trans)glycosidases"/>
    <property type="match status" value="1"/>
</dbReference>
<proteinExistence type="predicted"/>
<dbReference type="InterPro" id="IPR031728">
    <property type="entry name" value="GlcAase_C"/>
</dbReference>
<evidence type="ECO:0000313" key="4">
    <source>
        <dbReference type="Proteomes" id="UP001063166"/>
    </source>
</evidence>
<gene>
    <name evidence="3" type="ORF">LshimejAT787_1700930</name>
</gene>
<sequence>MSSLPFPSPPFDLERSSIKMYVQPTAAQAASSFISPFRRRLPQPPYTPASKWRAATGRTNQLHSAITFDYLGYSKQGVPMRELSTRSAAALGSMIAGAGDAVLAHTGLARITLRIIWPGYEHVEWARSIEINANGPITRAQLGATISQNFARFMEKTRSESATSSEWQLGSAGIRFEHMLRPPRPFISSARLAVFRMEVRPFAQPRVTPSWTLPPPVSTLQTTRALHSYEQQQAKVQEGMHQLRALGLSLALLHLVVPFAHGITVYYQPGQEPLTATATANGGNYTGLAAYNPNMLAPPPVPSPLNTNFSLQVQNGTPGMSIPQQGSFLGFSIEMSVANQVLGKNSTVLAVPFLNLMANIQQRAGRVMVRIGGNTQDTAVLVDSTPDGKILEKDLLATKNPTQTPPLVFTPDLLYMMRNISSLVNVRWFLGIPFNDTNSFRLGIAEQGQAILGDYLMGLQAGNEPDLYARHGHRPSTYSPNDYFGEFSNLVNAMGSDPNIKNQNLLIGPNIAFADWTPEQVWNTGFVDTFSQHLAYLAVENYPTDNCFAQFGIGSYQNPQLLFPTYLDHNAGKAIVTKFLNSSAYAQSKGKKLLMFETNTASCGGFNGISDSFGAALWGLDYSLQMAYANFSGALMHVGGQNVFYNPFTSAPTNQSTYHQWTIGPIYYSALVMAEVLGASNTTQVLDLNANNGDLHTPAYGLYENGNPVRVALFNFVNDPTGASDLNVSISAGGGGGQAQGPSQVKVKYLLASSVSQKGNFTWAGQTFGDNFSSDGRPTGTENITTVPCSPSPSPSSANASTTCNIRVPAPGFALVFLTDTAFSAAASGGAPPTTFATTVQTKVRNTATVPPEVLATSNGHTGMGRKKLGSTSPGGGVWLSGAGRGRGEVPGVGGMTSATEFRRLRIFICKTTCPGARLRILPSSGQTQAVGVAQAQELPSAAVRTWTAFVCHPAIAASTASDMANVDRKVRG</sequence>
<comment type="caution">
    <text evidence="3">The sequence shown here is derived from an EMBL/GenBank/DDBJ whole genome shotgun (WGS) entry which is preliminary data.</text>
</comment>
<dbReference type="EMBL" id="BRPK01000017">
    <property type="protein sequence ID" value="GLB44466.1"/>
    <property type="molecule type" value="Genomic_DNA"/>
</dbReference>
<keyword evidence="3" id="KW-0378">Hydrolase</keyword>
<evidence type="ECO:0000259" key="2">
    <source>
        <dbReference type="Pfam" id="PF16862"/>
    </source>
</evidence>
<accession>A0A9P3PZG5</accession>
<evidence type="ECO:0000313" key="3">
    <source>
        <dbReference type="EMBL" id="GLB44466.1"/>
    </source>
</evidence>
<keyword evidence="4" id="KW-1185">Reference proteome</keyword>
<dbReference type="GO" id="GO:0016787">
    <property type="term" value="F:hydrolase activity"/>
    <property type="evidence" value="ECO:0007669"/>
    <property type="project" value="UniProtKB-KW"/>
</dbReference>
<feature type="region of interest" description="Disordered" evidence="1">
    <location>
        <begin position="854"/>
        <end position="874"/>
    </location>
</feature>
<dbReference type="Gene3D" id="3.20.20.80">
    <property type="entry name" value="Glycosidases"/>
    <property type="match status" value="1"/>
</dbReference>
<dbReference type="InterPro" id="IPR052974">
    <property type="entry name" value="GH79_Enzymes"/>
</dbReference>
<dbReference type="Pfam" id="PF16862">
    <property type="entry name" value="Glyco_hydro_79C"/>
    <property type="match status" value="1"/>
</dbReference>
<dbReference type="Proteomes" id="UP001063166">
    <property type="component" value="Unassembled WGS sequence"/>
</dbReference>
<reference evidence="3" key="1">
    <citation type="submission" date="2022-07" db="EMBL/GenBank/DDBJ databases">
        <title>The genome of Lyophyllum shimeji provides insight into the initial evolution of ectomycorrhizal fungal genome.</title>
        <authorList>
            <person name="Kobayashi Y."/>
            <person name="Shibata T."/>
            <person name="Hirakawa H."/>
            <person name="Shigenobu S."/>
            <person name="Nishiyama T."/>
            <person name="Yamada A."/>
            <person name="Hasebe M."/>
            <person name="Kawaguchi M."/>
        </authorList>
    </citation>
    <scope>NUCLEOTIDE SEQUENCE</scope>
    <source>
        <strain evidence="3">AT787</strain>
    </source>
</reference>
<dbReference type="InterPro" id="IPR017853">
    <property type="entry name" value="GH"/>
</dbReference>
<dbReference type="PANTHER" id="PTHR36183:SF2">
    <property type="entry name" value="BETA-GLUCURONIDASE C-TERMINAL DOMAIN-CONTAINING PROTEIN"/>
    <property type="match status" value="1"/>
</dbReference>
<feature type="domain" description="Beta-glucuronidase C-terminal" evidence="2">
    <location>
        <begin position="699"/>
        <end position="815"/>
    </location>
</feature>
<protein>
    <submittedName>
        <fullName evidence="3">Glycosyl hydrolase family 79 C-terminal beta domain</fullName>
    </submittedName>
</protein>
<dbReference type="PANTHER" id="PTHR36183">
    <property type="entry name" value="BETA-GLUCURONIDASE"/>
    <property type="match status" value="1"/>
</dbReference>
<organism evidence="3 4">
    <name type="scientific">Lyophyllum shimeji</name>
    <name type="common">Hon-shimeji</name>
    <name type="synonym">Tricholoma shimeji</name>
    <dbReference type="NCBI Taxonomy" id="47721"/>
    <lineage>
        <taxon>Eukaryota</taxon>
        <taxon>Fungi</taxon>
        <taxon>Dikarya</taxon>
        <taxon>Basidiomycota</taxon>
        <taxon>Agaricomycotina</taxon>
        <taxon>Agaricomycetes</taxon>
        <taxon>Agaricomycetidae</taxon>
        <taxon>Agaricales</taxon>
        <taxon>Tricholomatineae</taxon>
        <taxon>Lyophyllaceae</taxon>
        <taxon>Lyophyllum</taxon>
    </lineage>
</organism>